<keyword evidence="15" id="KW-1185">Reference proteome</keyword>
<dbReference type="EMBL" id="CAJPIZ010053339">
    <property type="protein sequence ID" value="CAG2123039.1"/>
    <property type="molecule type" value="Genomic_DNA"/>
</dbReference>
<comment type="similarity">
    <text evidence="2">Belongs to the protein prenyltransferase subunit alpha family.</text>
</comment>
<evidence type="ECO:0000256" key="7">
    <source>
        <dbReference type="ARBA" id="ARBA00022737"/>
    </source>
</evidence>
<evidence type="ECO:0000256" key="8">
    <source>
        <dbReference type="ARBA" id="ARBA00022842"/>
    </source>
</evidence>
<feature type="non-terminal residue" evidence="14">
    <location>
        <position position="186"/>
    </location>
</feature>
<dbReference type="SUPFAM" id="SSF48439">
    <property type="entry name" value="Protein prenylyltransferase"/>
    <property type="match status" value="1"/>
</dbReference>
<dbReference type="GO" id="GO:0005953">
    <property type="term" value="C:CAAX-protein geranylgeranyltransferase complex"/>
    <property type="evidence" value="ECO:0007669"/>
    <property type="project" value="TreeGrafter"/>
</dbReference>
<evidence type="ECO:0000256" key="9">
    <source>
        <dbReference type="ARBA" id="ARBA00040965"/>
    </source>
</evidence>
<evidence type="ECO:0000256" key="5">
    <source>
        <dbReference type="ARBA" id="ARBA00022602"/>
    </source>
</evidence>
<dbReference type="Proteomes" id="UP000759131">
    <property type="component" value="Unassembled WGS sequence"/>
</dbReference>
<evidence type="ECO:0000256" key="6">
    <source>
        <dbReference type="ARBA" id="ARBA00022679"/>
    </source>
</evidence>
<dbReference type="AlphaFoldDB" id="A0A7R9QMD5"/>
<proteinExistence type="inferred from homology"/>
<evidence type="ECO:0000313" key="14">
    <source>
        <dbReference type="EMBL" id="CAD7650697.1"/>
    </source>
</evidence>
<dbReference type="GO" id="GO:0004662">
    <property type="term" value="F:CAAX-protein geranylgeranyltransferase activity"/>
    <property type="evidence" value="ECO:0007669"/>
    <property type="project" value="UniProtKB-EC"/>
</dbReference>
<organism evidence="14">
    <name type="scientific">Medioppia subpectinata</name>
    <dbReference type="NCBI Taxonomy" id="1979941"/>
    <lineage>
        <taxon>Eukaryota</taxon>
        <taxon>Metazoa</taxon>
        <taxon>Ecdysozoa</taxon>
        <taxon>Arthropoda</taxon>
        <taxon>Chelicerata</taxon>
        <taxon>Arachnida</taxon>
        <taxon>Acari</taxon>
        <taxon>Acariformes</taxon>
        <taxon>Sarcoptiformes</taxon>
        <taxon>Oribatida</taxon>
        <taxon>Brachypylina</taxon>
        <taxon>Oppioidea</taxon>
        <taxon>Oppiidae</taxon>
        <taxon>Medioppia</taxon>
    </lineage>
</organism>
<evidence type="ECO:0000313" key="15">
    <source>
        <dbReference type="Proteomes" id="UP000759131"/>
    </source>
</evidence>
<dbReference type="GO" id="GO:0004660">
    <property type="term" value="F:protein farnesyltransferase activity"/>
    <property type="evidence" value="ECO:0007669"/>
    <property type="project" value="UniProtKB-EC"/>
</dbReference>
<dbReference type="EMBL" id="OC907914">
    <property type="protein sequence ID" value="CAD7650697.1"/>
    <property type="molecule type" value="Genomic_DNA"/>
</dbReference>
<dbReference type="InterPro" id="IPR002088">
    <property type="entry name" value="Prenyl_trans_a"/>
</dbReference>
<dbReference type="PROSITE" id="PS51147">
    <property type="entry name" value="PFTA"/>
    <property type="match status" value="4"/>
</dbReference>
<dbReference type="Gene3D" id="1.25.40.120">
    <property type="entry name" value="Protein prenylyltransferase"/>
    <property type="match status" value="1"/>
</dbReference>
<evidence type="ECO:0000256" key="3">
    <source>
        <dbReference type="ARBA" id="ARBA00012700"/>
    </source>
</evidence>
<feature type="non-terminal residue" evidence="14">
    <location>
        <position position="1"/>
    </location>
</feature>
<protein>
    <recommendedName>
        <fullName evidence="9">Protein farnesyltransferase/geranylgeranyltransferase type-1 subunit alpha</fullName>
        <ecNumber evidence="4">2.5.1.58</ecNumber>
        <ecNumber evidence="3">2.5.1.59</ecNumber>
    </recommendedName>
    <alternativeName>
        <fullName evidence="12">CAAX farnesyltransferase subunit alpha</fullName>
    </alternativeName>
    <alternativeName>
        <fullName evidence="11">FTase-alpha</fullName>
    </alternativeName>
    <alternativeName>
        <fullName evidence="10">Ras proteins prenyltransferase subunit alpha</fullName>
    </alternativeName>
    <alternativeName>
        <fullName evidence="13">Type I protein geranyl-geranyltransferase subunit alpha</fullName>
    </alternativeName>
</protein>
<evidence type="ECO:0000256" key="10">
    <source>
        <dbReference type="ARBA" id="ARBA00041392"/>
    </source>
</evidence>
<evidence type="ECO:0000256" key="11">
    <source>
        <dbReference type="ARBA" id="ARBA00042436"/>
    </source>
</evidence>
<evidence type="ECO:0000256" key="2">
    <source>
        <dbReference type="ARBA" id="ARBA00006734"/>
    </source>
</evidence>
<gene>
    <name evidence="14" type="ORF">OSB1V03_LOCUS22984</name>
</gene>
<keyword evidence="5" id="KW-0637">Prenyltransferase</keyword>
<evidence type="ECO:0000256" key="1">
    <source>
        <dbReference type="ARBA" id="ARBA00001946"/>
    </source>
</evidence>
<dbReference type="OrthoDB" id="272289at2759"/>
<evidence type="ECO:0000256" key="4">
    <source>
        <dbReference type="ARBA" id="ARBA00012702"/>
    </source>
</evidence>
<accession>A0A7R9QMD5</accession>
<dbReference type="PANTHER" id="PTHR11129">
    <property type="entry name" value="PROTEIN FARNESYLTRANSFERASE ALPHA SUBUNIT/RAB GERANYLGERANYL TRANSFERASE ALPHA SUBUNIT"/>
    <property type="match status" value="1"/>
</dbReference>
<reference evidence="14" key="1">
    <citation type="submission" date="2020-11" db="EMBL/GenBank/DDBJ databases">
        <authorList>
            <person name="Tran Van P."/>
        </authorList>
    </citation>
    <scope>NUCLEOTIDE SEQUENCE</scope>
</reference>
<dbReference type="Pfam" id="PF01239">
    <property type="entry name" value="PPTA"/>
    <property type="match status" value="4"/>
</dbReference>
<keyword evidence="6" id="KW-0808">Transferase</keyword>
<evidence type="ECO:0000256" key="12">
    <source>
        <dbReference type="ARBA" id="ARBA00043086"/>
    </source>
</evidence>
<keyword evidence="8" id="KW-0460">Magnesium</keyword>
<evidence type="ECO:0000256" key="13">
    <source>
        <dbReference type="ARBA" id="ARBA00043219"/>
    </source>
</evidence>
<dbReference type="PANTHER" id="PTHR11129:SF1">
    <property type="entry name" value="PROTEIN FARNESYLTRANSFERASE_GERANYLGERANYLTRANSFERASE TYPE-1 SUBUNIT ALPHA"/>
    <property type="match status" value="1"/>
</dbReference>
<sequence>ASNERSLRTLELTRDCAALNPSNYTIWYFRRLVIQELGSDLRAELDYIKSVIVDNAKNYQVWHHRKCIVENVKQQIVDKHSASGHTDLMEKELSDLVDEEKRFVALMIRQDSKNYHGWQHRQWVINDFKRFEGELEYTSELMDDDIRNNSAWNHRYYVIFNTTGFVGPVLESEIKFTLEKIVLAPN</sequence>
<comment type="cofactor">
    <cofactor evidence="1">
        <name>Mg(2+)</name>
        <dbReference type="ChEBI" id="CHEBI:18420"/>
    </cofactor>
</comment>
<dbReference type="GO" id="GO:0005965">
    <property type="term" value="C:protein farnesyltransferase complex"/>
    <property type="evidence" value="ECO:0007669"/>
    <property type="project" value="TreeGrafter"/>
</dbReference>
<dbReference type="EC" id="2.5.1.59" evidence="3"/>
<name>A0A7R9QMD5_9ACAR</name>
<dbReference type="EC" id="2.5.1.58" evidence="4"/>
<keyword evidence="7" id="KW-0677">Repeat</keyword>